<evidence type="ECO:0000313" key="2">
    <source>
        <dbReference type="Proteomes" id="UP000510647"/>
    </source>
</evidence>
<reference evidence="1 2" key="1">
    <citation type="submission" date="2020-06" db="EMBL/GenBank/DDBJ databases">
        <title>The yeast mating-type switching endonuclease HO is a domesticated member of an unorthodox homing genetic element family.</title>
        <authorList>
            <person name="Coughlan A.Y."/>
            <person name="Lombardi L."/>
            <person name="Braun-Galleani S."/>
            <person name="Martos A.R."/>
            <person name="Galeote V."/>
            <person name="Bigey F."/>
            <person name="Dequin S."/>
            <person name="Byrne K.P."/>
            <person name="Wolfe K.H."/>
        </authorList>
    </citation>
    <scope>NUCLEOTIDE SEQUENCE [LARGE SCALE GENOMIC DNA]</scope>
    <source>
        <strain evidence="1 2">CBS2947</strain>
    </source>
</reference>
<dbReference type="Proteomes" id="UP000510647">
    <property type="component" value="Chromosome 2"/>
</dbReference>
<proteinExistence type="predicted"/>
<protein>
    <submittedName>
        <fullName evidence="1">Uncharacterized protein</fullName>
    </submittedName>
</protein>
<name>A0A7H9HQ75_9SACH</name>
<evidence type="ECO:0000313" key="1">
    <source>
        <dbReference type="EMBL" id="QLQ79356.1"/>
    </source>
</evidence>
<organism evidence="1 2">
    <name type="scientific">Torulaspora globosa</name>
    <dbReference type="NCBI Taxonomy" id="48254"/>
    <lineage>
        <taxon>Eukaryota</taxon>
        <taxon>Fungi</taxon>
        <taxon>Dikarya</taxon>
        <taxon>Ascomycota</taxon>
        <taxon>Saccharomycotina</taxon>
        <taxon>Saccharomycetes</taxon>
        <taxon>Saccharomycetales</taxon>
        <taxon>Saccharomycetaceae</taxon>
        <taxon>Torulaspora</taxon>
    </lineage>
</organism>
<gene>
    <name evidence="1" type="ORF">HG537_0B07060</name>
</gene>
<dbReference type="EMBL" id="CP059268">
    <property type="protein sequence ID" value="QLQ79356.1"/>
    <property type="molecule type" value="Genomic_DNA"/>
</dbReference>
<dbReference type="AlphaFoldDB" id="A0A7H9HQ75"/>
<sequence length="312" mass="36391">MGFTGSFRGSLLLYGVDIHFCPWEVFTAYGKCKNCLKDRYLCLCPPGTRGKSYRDIAIEILAVHRIILNDEKNEVHLKKIEPYFKDPFPYLDQFYKKKEKFYQKVLLKYYWYLNLLSSEKPIRALESVKGVSISGVFSKTAVEINESYSNFWHQLKKNKINVPELFFKFEWSALPAIWELQEDQTEKLVECPDIVQIFDRIRDQSSARSQGAAYLKSQFGNQHSIFKQEYTESMEVLLHMRDTGSMDNTSSFPHWNIYLLMQIGLFYNAPLMKRVLGVKYGCFHSGWLSKGCTLRCVMGKRFPSTCLLLQSS</sequence>
<accession>A0A7H9HQ75</accession>
<keyword evidence="2" id="KW-1185">Reference proteome</keyword>
<dbReference type="OrthoDB" id="4069550at2759"/>